<accession>A0A183IJ31</accession>
<name>A0A183IJ31_9BILA</name>
<dbReference type="InterPro" id="IPR001124">
    <property type="entry name" value="Lipid-bd_serum_glycop_C"/>
</dbReference>
<dbReference type="InterPro" id="IPR032942">
    <property type="entry name" value="BPI/LBP/Plunc"/>
</dbReference>
<dbReference type="OrthoDB" id="337581at2759"/>
<proteinExistence type="predicted"/>
<dbReference type="Gene3D" id="3.15.10.10">
    <property type="entry name" value="Bactericidal permeability-increasing protein, domain 1"/>
    <property type="match status" value="1"/>
</dbReference>
<dbReference type="PANTHER" id="PTHR10504">
    <property type="entry name" value="BACTERICIDAL PERMEABILITY-INCREASING BPI PROTEIN-RELATED"/>
    <property type="match status" value="1"/>
</dbReference>
<feature type="chain" id="PRO_5043140051" evidence="1">
    <location>
        <begin position="21"/>
        <end position="565"/>
    </location>
</feature>
<keyword evidence="4" id="KW-1185">Reference proteome</keyword>
<organism evidence="5">
    <name type="scientific">Soboliphyme baturini</name>
    <dbReference type="NCBI Taxonomy" id="241478"/>
    <lineage>
        <taxon>Eukaryota</taxon>
        <taxon>Metazoa</taxon>
        <taxon>Ecdysozoa</taxon>
        <taxon>Nematoda</taxon>
        <taxon>Enoplea</taxon>
        <taxon>Dorylaimia</taxon>
        <taxon>Dioctophymatida</taxon>
        <taxon>Dioctophymatoidea</taxon>
        <taxon>Soboliphymatidae</taxon>
        <taxon>Soboliphyme</taxon>
    </lineage>
</organism>
<dbReference type="SUPFAM" id="SSF55394">
    <property type="entry name" value="Bactericidal permeability-increasing protein, BPI"/>
    <property type="match status" value="2"/>
</dbReference>
<keyword evidence="1" id="KW-0732">Signal</keyword>
<feature type="domain" description="Lipid-binding serum glycoprotein C-terminal" evidence="2">
    <location>
        <begin position="336"/>
        <end position="542"/>
    </location>
</feature>
<dbReference type="WBParaSite" id="SBAD_0000379101-mRNA-1">
    <property type="protein sequence ID" value="SBAD_0000379101-mRNA-1"/>
    <property type="gene ID" value="SBAD_0000379101"/>
</dbReference>
<dbReference type="AlphaFoldDB" id="A0A183IJ31"/>
<reference evidence="3 4" key="2">
    <citation type="submission" date="2018-11" db="EMBL/GenBank/DDBJ databases">
        <authorList>
            <consortium name="Pathogen Informatics"/>
        </authorList>
    </citation>
    <scope>NUCLEOTIDE SEQUENCE [LARGE SCALE GENOMIC DNA]</scope>
</reference>
<protein>
    <submittedName>
        <fullName evidence="5">BPI2 domain-containing protein</fullName>
    </submittedName>
</protein>
<dbReference type="GO" id="GO:0008289">
    <property type="term" value="F:lipid binding"/>
    <property type="evidence" value="ECO:0007669"/>
    <property type="project" value="InterPro"/>
</dbReference>
<gene>
    <name evidence="3" type="ORF">SBAD_LOCUS3627</name>
</gene>
<evidence type="ECO:0000313" key="5">
    <source>
        <dbReference type="WBParaSite" id="SBAD_0000379101-mRNA-1"/>
    </source>
</evidence>
<dbReference type="Proteomes" id="UP000270296">
    <property type="component" value="Unassembled WGS sequence"/>
</dbReference>
<evidence type="ECO:0000259" key="2">
    <source>
        <dbReference type="SMART" id="SM00329"/>
    </source>
</evidence>
<dbReference type="PANTHER" id="PTHR10504:SF133">
    <property type="entry name" value="LIPID-BINDING SERUM GLYCOPROTEIN C-TERMINAL DOMAIN-CONTAINING PROTEIN"/>
    <property type="match status" value="1"/>
</dbReference>
<dbReference type="Gene3D" id="3.15.20.10">
    <property type="entry name" value="Bactericidal permeability-increasing protein, domain 2"/>
    <property type="match status" value="1"/>
</dbReference>
<dbReference type="SMART" id="SM00329">
    <property type="entry name" value="BPI2"/>
    <property type="match status" value="1"/>
</dbReference>
<feature type="signal peptide" evidence="1">
    <location>
        <begin position="1"/>
        <end position="20"/>
    </location>
</feature>
<dbReference type="EMBL" id="UZAM01007853">
    <property type="protein sequence ID" value="VDP01837.1"/>
    <property type="molecule type" value="Genomic_DNA"/>
</dbReference>
<dbReference type="GO" id="GO:0005615">
    <property type="term" value="C:extracellular space"/>
    <property type="evidence" value="ECO:0007669"/>
    <property type="project" value="TreeGrafter"/>
</dbReference>
<evidence type="ECO:0000256" key="1">
    <source>
        <dbReference type="SAM" id="SignalP"/>
    </source>
</evidence>
<sequence>MHFAALLACIILAIFGTAFGLSPALHPDAHRTANSPLQHHKPPALFIRLSKSGVQRIQDFVIDLFEEHMRHAKFTVAGDDSLIWRTLESMDVEIFDLKPADRYRIRFEGGYTPGVYMSVENLGLMIKAKPKIRRGLLLHLLYIPDMVIYAQMKGIRVSAHFLINFASNVIAQLKVGHCEAAIASLHISVDNAGPLKALLDSMTTMFNNAVRKKVADKICTIIERLAINRTNKYLSQIQTKRLIFPLPDKDAANRVRVARQRTSPNAVGVPRHVRSSSQLDYGQMARNVMLDFSIVELPVINGDYIETRHSGEVSWQGRGGTPVPLRPSRKAAVRSPNGHSMITCSAHVYVFNTLIYTLWTKNYFNFVFNRHTTPGMAKFLEIDCETNFECMGTLLPVLQERFSGYYLQITFRATTAPFVEFHNGLGRMHMAGPLSLEVRREGRRHTLFRGKLHVVLAVHLIARNGLIVGNMTLSKFDVHTQNDHEKLMNLNEAKFVAYIWKAVLETKGNELLHRGFRLPSLNGIAITHSSLRHVDDAIQIDLDFAIDQSRIADLATDVMKLVKGA</sequence>
<evidence type="ECO:0000313" key="3">
    <source>
        <dbReference type="EMBL" id="VDP01837.1"/>
    </source>
</evidence>
<dbReference type="InterPro" id="IPR017943">
    <property type="entry name" value="Bactericidal_perm-incr_a/b_dom"/>
</dbReference>
<evidence type="ECO:0000313" key="4">
    <source>
        <dbReference type="Proteomes" id="UP000270296"/>
    </source>
</evidence>
<dbReference type="Pfam" id="PF02886">
    <property type="entry name" value="LBP_BPI_CETP_C"/>
    <property type="match status" value="1"/>
</dbReference>
<reference evidence="5" key="1">
    <citation type="submission" date="2016-06" db="UniProtKB">
        <authorList>
            <consortium name="WormBaseParasite"/>
        </authorList>
    </citation>
    <scope>IDENTIFICATION</scope>
</reference>